<evidence type="ECO:0000313" key="2">
    <source>
        <dbReference type="EMBL" id="SKA06457.1"/>
    </source>
</evidence>
<evidence type="ECO:0000256" key="1">
    <source>
        <dbReference type="SAM" id="Phobius"/>
    </source>
</evidence>
<feature type="transmembrane region" description="Helical" evidence="1">
    <location>
        <begin position="34"/>
        <end position="59"/>
    </location>
</feature>
<evidence type="ECO:0000313" key="3">
    <source>
        <dbReference type="Proteomes" id="UP000190061"/>
    </source>
</evidence>
<sequence length="68" mass="7566">MALFRFWLRRFTVVFAVACATLVLLEWLRHGDDASYLGAVAWSVAAGLLAASIATYWAYKLGCAIQRI</sequence>
<proteinExistence type="predicted"/>
<dbReference type="EMBL" id="FUXP01000005">
    <property type="protein sequence ID" value="SKA06457.1"/>
    <property type="molecule type" value="Genomic_DNA"/>
</dbReference>
<reference evidence="2 3" key="1">
    <citation type="submission" date="2017-02" db="EMBL/GenBank/DDBJ databases">
        <authorList>
            <person name="Peterson S.W."/>
        </authorList>
    </citation>
    <scope>NUCLEOTIDE SEQUENCE [LARGE SCALE GENOMIC DNA]</scope>
    <source>
        <strain evidence="2 3">DSM 21749</strain>
    </source>
</reference>
<protein>
    <submittedName>
        <fullName evidence="2">Uncharacterized protein</fullName>
    </submittedName>
</protein>
<keyword evidence="1" id="KW-0472">Membrane</keyword>
<keyword evidence="3" id="KW-1185">Reference proteome</keyword>
<organism evidence="2 3">
    <name type="scientific">Lysobacter spongiicola DSM 21749</name>
    <dbReference type="NCBI Taxonomy" id="1122188"/>
    <lineage>
        <taxon>Bacteria</taxon>
        <taxon>Pseudomonadati</taxon>
        <taxon>Pseudomonadota</taxon>
        <taxon>Gammaproteobacteria</taxon>
        <taxon>Lysobacterales</taxon>
        <taxon>Lysobacteraceae</taxon>
        <taxon>Novilysobacter</taxon>
    </lineage>
</organism>
<dbReference type="Proteomes" id="UP000190061">
    <property type="component" value="Unassembled WGS sequence"/>
</dbReference>
<name>A0A1T4QS70_9GAMM</name>
<gene>
    <name evidence="2" type="ORF">SAMN02745674_01794</name>
</gene>
<dbReference type="AlphaFoldDB" id="A0A1T4QS70"/>
<feature type="transmembrane region" description="Helical" evidence="1">
    <location>
        <begin position="7"/>
        <end position="28"/>
    </location>
</feature>
<keyword evidence="1" id="KW-1133">Transmembrane helix</keyword>
<accession>A0A1T4QS70</accession>
<keyword evidence="1" id="KW-0812">Transmembrane</keyword>
<dbReference type="STRING" id="1122188.SAMN02745674_01794"/>